<reference evidence="1 2" key="1">
    <citation type="submission" date="2020-03" db="EMBL/GenBank/DDBJ databases">
        <title>Complete genome sequence of Monaibacterium sp. ALG8 with diverse plasmids.</title>
        <authorList>
            <person name="Sun C."/>
        </authorList>
    </citation>
    <scope>NUCLEOTIDE SEQUENCE [LARGE SCALE GENOMIC DNA]</scope>
    <source>
        <strain evidence="1 2">ALG8</strain>
    </source>
</reference>
<protein>
    <submittedName>
        <fullName evidence="1">Uncharacterized protein</fullName>
    </submittedName>
</protein>
<keyword evidence="2" id="KW-1185">Reference proteome</keyword>
<dbReference type="KEGG" id="mon:G8E03_14390"/>
<proteinExistence type="predicted"/>
<accession>A0A6G7VQT9</accession>
<organism evidence="1 2">
    <name type="scientific">Pontivivens nitratireducens</name>
    <dbReference type="NCBI Taxonomy" id="2758038"/>
    <lineage>
        <taxon>Bacteria</taxon>
        <taxon>Pseudomonadati</taxon>
        <taxon>Pseudomonadota</taxon>
        <taxon>Alphaproteobacteria</taxon>
        <taxon>Rhodobacterales</taxon>
        <taxon>Paracoccaceae</taxon>
        <taxon>Pontivivens</taxon>
    </lineage>
</organism>
<gene>
    <name evidence="1" type="ORF">G8E03_14390</name>
</gene>
<dbReference type="Proteomes" id="UP000500791">
    <property type="component" value="Chromosome"/>
</dbReference>
<evidence type="ECO:0000313" key="2">
    <source>
        <dbReference type="Proteomes" id="UP000500791"/>
    </source>
</evidence>
<sequence>MVAILSGCASKSEEIAASYVSPMQYQSYSCSQLAQENNRIASRLNQMTAAQDSRASDDAVATGVAIVLFWPAAFFIQGDDMEPEIARLKGEYEAIEQAANRQTCNNFEQRSPAAL</sequence>
<dbReference type="EMBL" id="CP049811">
    <property type="protein sequence ID" value="QIK42157.1"/>
    <property type="molecule type" value="Genomic_DNA"/>
</dbReference>
<dbReference type="AlphaFoldDB" id="A0A6G7VQT9"/>
<name>A0A6G7VQT9_9RHOB</name>
<evidence type="ECO:0000313" key="1">
    <source>
        <dbReference type="EMBL" id="QIK42157.1"/>
    </source>
</evidence>